<dbReference type="AlphaFoldDB" id="A0A9D1PVP4"/>
<evidence type="ECO:0000256" key="1">
    <source>
        <dbReference type="SAM" id="MobiDB-lite"/>
    </source>
</evidence>
<feature type="region of interest" description="Disordered" evidence="1">
    <location>
        <begin position="113"/>
        <end position="137"/>
    </location>
</feature>
<reference evidence="3" key="1">
    <citation type="journal article" date="2021" name="PeerJ">
        <title>Extensive microbial diversity within the chicken gut microbiome revealed by metagenomics and culture.</title>
        <authorList>
            <person name="Gilroy R."/>
            <person name="Ravi A."/>
            <person name="Getino M."/>
            <person name="Pursley I."/>
            <person name="Horton D.L."/>
            <person name="Alikhan N.F."/>
            <person name="Baker D."/>
            <person name="Gharbi K."/>
            <person name="Hall N."/>
            <person name="Watson M."/>
            <person name="Adriaenssens E.M."/>
            <person name="Foster-Nyarko E."/>
            <person name="Jarju S."/>
            <person name="Secka A."/>
            <person name="Antonio M."/>
            <person name="Oren A."/>
            <person name="Chaudhuri R.R."/>
            <person name="La Ragione R."/>
            <person name="Hildebrand F."/>
            <person name="Pallen M.J."/>
        </authorList>
    </citation>
    <scope>NUCLEOTIDE SEQUENCE</scope>
    <source>
        <strain evidence="3">ChiHecec2B26-446</strain>
    </source>
</reference>
<accession>A0A9D1PVP4</accession>
<comment type="caution">
    <text evidence="3">The sequence shown here is derived from an EMBL/GenBank/DDBJ whole genome shotgun (WGS) entry which is preliminary data.</text>
</comment>
<proteinExistence type="predicted"/>
<reference evidence="3" key="2">
    <citation type="submission" date="2021-04" db="EMBL/GenBank/DDBJ databases">
        <authorList>
            <person name="Gilroy R."/>
        </authorList>
    </citation>
    <scope>NUCLEOTIDE SEQUENCE</scope>
    <source>
        <strain evidence="3">ChiHecec2B26-446</strain>
    </source>
</reference>
<evidence type="ECO:0000313" key="3">
    <source>
        <dbReference type="EMBL" id="HIW00582.1"/>
    </source>
</evidence>
<sequence>MEHHDDQSRQHVSAQSLSGEHGSGDARLRENEPREGSGTSAREKASPDSTACIGTTGGNISGNRPSGKPPFGNRPSGGSMAERDFVFEPAWPEGLKGHLKGTAQGLAATAAETLSGGPASRPPLKEPAQPSRFTRPGQRLAAATGLGAGLAAAASLARSLGRGLTLAPVRERLQDNLQRQGELEQADFAHLLCLWNVPEEGLARYIRERRREACLYGLWSVLALLATVASLVRPAAVPVVRLLATFACFSFLAASLLMCLAQTWRVLVCTRRRFVPFGVWLAGLIPSMLRNLCARRRKGPAGG</sequence>
<feature type="region of interest" description="Disordered" evidence="1">
    <location>
        <begin position="1"/>
        <end position="81"/>
    </location>
</feature>
<name>A0A9D1PVP4_9BACT</name>
<evidence type="ECO:0000256" key="2">
    <source>
        <dbReference type="SAM" id="Phobius"/>
    </source>
</evidence>
<feature type="transmembrane region" description="Helical" evidence="2">
    <location>
        <begin position="213"/>
        <end position="232"/>
    </location>
</feature>
<protein>
    <submittedName>
        <fullName evidence="3">Uncharacterized protein</fullName>
    </submittedName>
</protein>
<gene>
    <name evidence="3" type="ORF">H9894_05260</name>
</gene>
<keyword evidence="2" id="KW-0472">Membrane</keyword>
<feature type="transmembrane region" description="Helical" evidence="2">
    <location>
        <begin position="238"/>
        <end position="261"/>
    </location>
</feature>
<dbReference type="EMBL" id="DXHV01000055">
    <property type="protein sequence ID" value="HIW00582.1"/>
    <property type="molecule type" value="Genomic_DNA"/>
</dbReference>
<dbReference type="Proteomes" id="UP000886752">
    <property type="component" value="Unassembled WGS sequence"/>
</dbReference>
<feature type="compositionally biased region" description="Basic and acidic residues" evidence="1">
    <location>
        <begin position="22"/>
        <end position="46"/>
    </location>
</feature>
<keyword evidence="2" id="KW-0812">Transmembrane</keyword>
<organism evidence="3 4">
    <name type="scientific">Candidatus Desulfovibrio intestinipullorum</name>
    <dbReference type="NCBI Taxonomy" id="2838536"/>
    <lineage>
        <taxon>Bacteria</taxon>
        <taxon>Pseudomonadati</taxon>
        <taxon>Thermodesulfobacteriota</taxon>
        <taxon>Desulfovibrionia</taxon>
        <taxon>Desulfovibrionales</taxon>
        <taxon>Desulfovibrionaceae</taxon>
        <taxon>Desulfovibrio</taxon>
    </lineage>
</organism>
<keyword evidence="2" id="KW-1133">Transmembrane helix</keyword>
<evidence type="ECO:0000313" key="4">
    <source>
        <dbReference type="Proteomes" id="UP000886752"/>
    </source>
</evidence>